<evidence type="ECO:0000256" key="4">
    <source>
        <dbReference type="ARBA" id="ARBA00023242"/>
    </source>
</evidence>
<reference evidence="6 7" key="1">
    <citation type="submission" date="2024-05" db="EMBL/GenBank/DDBJ databases">
        <authorList>
            <person name="Wallberg A."/>
        </authorList>
    </citation>
    <scope>NUCLEOTIDE SEQUENCE [LARGE SCALE GENOMIC DNA]</scope>
</reference>
<keyword evidence="7" id="KW-1185">Reference proteome</keyword>
<proteinExistence type="inferred from homology"/>
<dbReference type="PANTHER" id="PTHR13405:SF11">
    <property type="entry name" value="NUCLEAR PORE COMPLEX PROTEIN NUP133"/>
    <property type="match status" value="1"/>
</dbReference>
<comment type="subcellular location">
    <subcellularLocation>
        <location evidence="1">Nucleus</location>
    </subcellularLocation>
</comment>
<dbReference type="PANTHER" id="PTHR13405">
    <property type="entry name" value="NUCLEAR PORE COMPLEX PROTEIN NUP133"/>
    <property type="match status" value="1"/>
</dbReference>
<feature type="non-terminal residue" evidence="6">
    <location>
        <position position="239"/>
    </location>
</feature>
<dbReference type="Proteomes" id="UP001497623">
    <property type="component" value="Unassembled WGS sequence"/>
</dbReference>
<dbReference type="InterPro" id="IPR015943">
    <property type="entry name" value="WD40/YVTN_repeat-like_dom_sf"/>
</dbReference>
<evidence type="ECO:0000256" key="3">
    <source>
        <dbReference type="ARBA" id="ARBA00022448"/>
    </source>
</evidence>
<evidence type="ECO:0000313" key="7">
    <source>
        <dbReference type="Proteomes" id="UP001497623"/>
    </source>
</evidence>
<evidence type="ECO:0000313" key="6">
    <source>
        <dbReference type="EMBL" id="CAL4189009.1"/>
    </source>
</evidence>
<gene>
    <name evidence="6" type="ORF">MNOR_LOCUS36354</name>
</gene>
<dbReference type="GO" id="GO:0016973">
    <property type="term" value="P:poly(A)+ mRNA export from nucleus"/>
    <property type="evidence" value="ECO:0007669"/>
    <property type="project" value="TreeGrafter"/>
</dbReference>
<evidence type="ECO:0000259" key="5">
    <source>
        <dbReference type="Pfam" id="PF08801"/>
    </source>
</evidence>
<dbReference type="Gene3D" id="2.130.10.10">
    <property type="entry name" value="YVTN repeat-like/Quinoprotein amine dehydrogenase"/>
    <property type="match status" value="1"/>
</dbReference>
<organism evidence="6 7">
    <name type="scientific">Meganyctiphanes norvegica</name>
    <name type="common">Northern krill</name>
    <name type="synonym">Thysanopoda norvegica</name>
    <dbReference type="NCBI Taxonomy" id="48144"/>
    <lineage>
        <taxon>Eukaryota</taxon>
        <taxon>Metazoa</taxon>
        <taxon>Ecdysozoa</taxon>
        <taxon>Arthropoda</taxon>
        <taxon>Crustacea</taxon>
        <taxon>Multicrustacea</taxon>
        <taxon>Malacostraca</taxon>
        <taxon>Eumalacostraca</taxon>
        <taxon>Eucarida</taxon>
        <taxon>Euphausiacea</taxon>
        <taxon>Euphausiidae</taxon>
        <taxon>Meganyctiphanes</taxon>
    </lineage>
</organism>
<dbReference type="Pfam" id="PF08801">
    <property type="entry name" value="Nucleoporin_N"/>
    <property type="match status" value="1"/>
</dbReference>
<sequence>MSSPGVRGFIRPHLFETDACKVESPVKRNNTHTIFTKMSHNSYIASLVRSTPMNRSHQTSQLMEGSGQYTLESYGSSLPALIMEALTFADRNIEMSAVLSPSGWAWLVCGRRLLVWRYRQQADNQRMVNHQFRELTLPPSDLAHRAQLVVVYAPTDGQVPACIAVSPEGFVRYWPSIAHEGSYHEISTELQGQECESLIFLGASLGCLLATTTSTTLLIQPAPHQHHKSHEHTLSFKML</sequence>
<dbReference type="AlphaFoldDB" id="A0AAV2SDT4"/>
<comment type="caution">
    <text evidence="6">The sequence shown here is derived from an EMBL/GenBank/DDBJ whole genome shotgun (WGS) entry which is preliminary data.</text>
</comment>
<evidence type="ECO:0000256" key="2">
    <source>
        <dbReference type="ARBA" id="ARBA00005569"/>
    </source>
</evidence>
<dbReference type="SUPFAM" id="SSF117289">
    <property type="entry name" value="Nucleoporin domain"/>
    <property type="match status" value="1"/>
</dbReference>
<dbReference type="InterPro" id="IPR014908">
    <property type="entry name" value="Nucleoporin_Nup133/Nup155_N"/>
</dbReference>
<evidence type="ECO:0000256" key="1">
    <source>
        <dbReference type="ARBA" id="ARBA00004123"/>
    </source>
</evidence>
<accession>A0AAV2SDT4</accession>
<dbReference type="EMBL" id="CAXKWB010065704">
    <property type="protein sequence ID" value="CAL4189009.1"/>
    <property type="molecule type" value="Genomic_DNA"/>
</dbReference>
<keyword evidence="3" id="KW-0813">Transport</keyword>
<dbReference type="GO" id="GO:0006606">
    <property type="term" value="P:protein import into nucleus"/>
    <property type="evidence" value="ECO:0007669"/>
    <property type="project" value="TreeGrafter"/>
</dbReference>
<keyword evidence="4" id="KW-0539">Nucleus</keyword>
<comment type="similarity">
    <text evidence="2">Belongs to the nucleoporin Nup133 family.</text>
</comment>
<dbReference type="GO" id="GO:0000972">
    <property type="term" value="P:transcription-dependent tethering of RNA polymerase II gene DNA at nuclear periphery"/>
    <property type="evidence" value="ECO:0007669"/>
    <property type="project" value="TreeGrafter"/>
</dbReference>
<dbReference type="InterPro" id="IPR037624">
    <property type="entry name" value="Nup133-like"/>
</dbReference>
<feature type="domain" description="Nucleoporin Nup133/Nup155-like N-terminal" evidence="5">
    <location>
        <begin position="76"/>
        <end position="192"/>
    </location>
</feature>
<dbReference type="GO" id="GO:0017056">
    <property type="term" value="F:structural constituent of nuclear pore"/>
    <property type="evidence" value="ECO:0007669"/>
    <property type="project" value="InterPro"/>
</dbReference>
<name>A0AAV2SDT4_MEGNR</name>
<dbReference type="GO" id="GO:0031080">
    <property type="term" value="C:nuclear pore outer ring"/>
    <property type="evidence" value="ECO:0007669"/>
    <property type="project" value="TreeGrafter"/>
</dbReference>
<protein>
    <recommendedName>
        <fullName evidence="5">Nucleoporin Nup133/Nup155-like N-terminal domain-containing protein</fullName>
    </recommendedName>
</protein>